<dbReference type="Proteomes" id="UP000005237">
    <property type="component" value="Unassembled WGS sequence"/>
</dbReference>
<evidence type="ECO:0000313" key="2">
    <source>
        <dbReference type="EnsemblMetazoa" id="CJA42378.1"/>
    </source>
</evidence>
<keyword evidence="3" id="KW-1185">Reference proteome</keyword>
<feature type="region of interest" description="Disordered" evidence="1">
    <location>
        <begin position="1"/>
        <end position="30"/>
    </location>
</feature>
<evidence type="ECO:0000256" key="1">
    <source>
        <dbReference type="SAM" id="MobiDB-lite"/>
    </source>
</evidence>
<dbReference type="AlphaFoldDB" id="A0A8R1EUL7"/>
<reference evidence="2" key="2">
    <citation type="submission" date="2022-06" db="UniProtKB">
        <authorList>
            <consortium name="EnsemblMetazoa"/>
        </authorList>
    </citation>
    <scope>IDENTIFICATION</scope>
    <source>
        <strain evidence="2">DF5081</strain>
    </source>
</reference>
<accession>A0A8R1EUL7</accession>
<reference evidence="3" key="1">
    <citation type="submission" date="2010-08" db="EMBL/GenBank/DDBJ databases">
        <authorList>
            <consortium name="Caenorhabditis japonica Sequencing Consortium"/>
            <person name="Wilson R.K."/>
        </authorList>
    </citation>
    <scope>NUCLEOTIDE SEQUENCE [LARGE SCALE GENOMIC DNA]</scope>
    <source>
        <strain evidence="3">DF5081</strain>
    </source>
</reference>
<dbReference type="EnsemblMetazoa" id="CJA42378.1">
    <property type="protein sequence ID" value="CJA42378.1"/>
    <property type="gene ID" value="WBGene00218226"/>
</dbReference>
<sequence>MEEEEEEKKKKKKKTIESPSRSSCRKRKLYAQHRTAHINYQGRRSGDPKTANVKMKEKMSIGGMEARDVNKIEDWIAICI</sequence>
<name>A0A8R1EUL7_CAEJA</name>
<evidence type="ECO:0000313" key="3">
    <source>
        <dbReference type="Proteomes" id="UP000005237"/>
    </source>
</evidence>
<proteinExistence type="predicted"/>
<protein>
    <submittedName>
        <fullName evidence="2">Uncharacterized protein</fullName>
    </submittedName>
</protein>
<organism evidence="2 3">
    <name type="scientific">Caenorhabditis japonica</name>
    <dbReference type="NCBI Taxonomy" id="281687"/>
    <lineage>
        <taxon>Eukaryota</taxon>
        <taxon>Metazoa</taxon>
        <taxon>Ecdysozoa</taxon>
        <taxon>Nematoda</taxon>
        <taxon>Chromadorea</taxon>
        <taxon>Rhabditida</taxon>
        <taxon>Rhabditina</taxon>
        <taxon>Rhabditomorpha</taxon>
        <taxon>Rhabditoidea</taxon>
        <taxon>Rhabditidae</taxon>
        <taxon>Peloderinae</taxon>
        <taxon>Caenorhabditis</taxon>
    </lineage>
</organism>